<dbReference type="PROSITE" id="PS51707">
    <property type="entry name" value="CYTH"/>
    <property type="match status" value="1"/>
</dbReference>
<dbReference type="SUPFAM" id="SSF55154">
    <property type="entry name" value="CYTH-like phosphatases"/>
    <property type="match status" value="1"/>
</dbReference>
<dbReference type="PROSITE" id="PS51708">
    <property type="entry name" value="CHAD"/>
    <property type="match status" value="1"/>
</dbReference>
<feature type="domain" description="CHAD" evidence="2">
    <location>
        <begin position="217"/>
        <end position="504"/>
    </location>
</feature>
<name>A0A4S5EQ19_9ACTN</name>
<protein>
    <submittedName>
        <fullName evidence="3">CYTH and CHAD domain-containing protein</fullName>
    </submittedName>
</protein>
<gene>
    <name evidence="3" type="ORF">E7Y31_13000</name>
</gene>
<dbReference type="Proteomes" id="UP000305282">
    <property type="component" value="Unassembled WGS sequence"/>
</dbReference>
<dbReference type="InterPro" id="IPR023577">
    <property type="entry name" value="CYTH_domain"/>
</dbReference>
<dbReference type="PANTHER" id="PTHR39339">
    <property type="entry name" value="SLR1444 PROTEIN"/>
    <property type="match status" value="1"/>
</dbReference>
<proteinExistence type="predicted"/>
<dbReference type="Gene3D" id="1.40.20.10">
    <property type="entry name" value="CHAD domain"/>
    <property type="match status" value="1"/>
</dbReference>
<dbReference type="InterPro" id="IPR038186">
    <property type="entry name" value="CHAD_dom_sf"/>
</dbReference>
<dbReference type="SMART" id="SM00880">
    <property type="entry name" value="CHAD"/>
    <property type="match status" value="1"/>
</dbReference>
<dbReference type="PANTHER" id="PTHR39339:SF1">
    <property type="entry name" value="CHAD DOMAIN-CONTAINING PROTEIN"/>
    <property type="match status" value="1"/>
</dbReference>
<evidence type="ECO:0000259" key="2">
    <source>
        <dbReference type="PROSITE" id="PS51708"/>
    </source>
</evidence>
<dbReference type="Gene3D" id="2.40.320.10">
    <property type="entry name" value="Hypothetical Protein Pfu-838710-001"/>
    <property type="match status" value="1"/>
</dbReference>
<evidence type="ECO:0000313" key="3">
    <source>
        <dbReference type="EMBL" id="THJ74182.1"/>
    </source>
</evidence>
<accession>A0A4S5EQ19</accession>
<comment type="caution">
    <text evidence="3">The sequence shown here is derived from an EMBL/GenBank/DDBJ whole genome shotgun (WGS) entry which is preliminary data.</text>
</comment>
<keyword evidence="4" id="KW-1185">Reference proteome</keyword>
<dbReference type="AlphaFoldDB" id="A0A4S5EQ19"/>
<dbReference type="InterPro" id="IPR007899">
    <property type="entry name" value="CHAD_dom"/>
</dbReference>
<evidence type="ECO:0000313" key="4">
    <source>
        <dbReference type="Proteomes" id="UP000305282"/>
    </source>
</evidence>
<feature type="domain" description="CYTH" evidence="1">
    <location>
        <begin position="4"/>
        <end position="202"/>
    </location>
</feature>
<reference evidence="3 4" key="1">
    <citation type="submission" date="2019-04" db="EMBL/GenBank/DDBJ databases">
        <title>Draft genome sequences for three unisolated Alnus-infective Frankia Sp+ strains, AgTrS, AiOr and AvVan, the first sequenced Frankia strains able to sporulate in-planta.</title>
        <authorList>
            <person name="Bethencourt L."/>
            <person name="Vautrin F."/>
            <person name="Taib N."/>
            <person name="Dubost A."/>
            <person name="Castro-Garcia L."/>
            <person name="Imbaud O."/>
            <person name="Abrouk D."/>
            <person name="Fournier P."/>
            <person name="Briolay J."/>
            <person name="Nguyen A."/>
            <person name="Normand P."/>
            <person name="Fernandez M.P."/>
            <person name="Brochier-Armanet C."/>
            <person name="Herrera-Belaroussi A."/>
        </authorList>
    </citation>
    <scope>NUCLEOTIDE SEQUENCE [LARGE SCALE GENOMIC DNA]</scope>
    <source>
        <strain evidence="3 4">AvVan</strain>
    </source>
</reference>
<sequence>MAVTHEIEWKFAVEETFTLPAFDGVRGVASVADRDERHLDAVYYDTDDLRLARNRLTLRRREGGADEGWHLKIPAADGARDEIGRPLGEPSQIPPELLDLVAVRLRGAPLRPVVSITTVRRTRRLRDAAGHDLVEVADDRVNARTMGERTIVSRWREVELEVLDPAGVDVLPAASKALHRAGARPSPSPSKLQRALALAVDLGAPDVQPGPARLTAADSAARVVHAYLAEHTAALLDRDPAVRVDAPEAVHDMRVAARRLRSTIQTFRPLFDPERAAAIEAGLREIGDVLGRPRDAEVQLARFAGELAGQPVDLVLGPVAARLQEALLGERLRSREEALAYLRGERYLGFVETLLAFVADAAAGQTERARRPAGTVLAKPVGKADRRLTRRVDRARRATAGSDRDAAYHGARKAAKRLRYACELMIPVHGGAAAKLAREAKRVQDTLGEHQDCVVAQTRLREFAVAANLAGESSFTYGLLAGDERARAAATRAAFDATWAQASRPRHRHWLRG</sequence>
<dbReference type="SMART" id="SM01118">
    <property type="entry name" value="CYTH"/>
    <property type="match status" value="1"/>
</dbReference>
<dbReference type="EMBL" id="SSXH01000301">
    <property type="protein sequence ID" value="THJ74182.1"/>
    <property type="molecule type" value="Genomic_DNA"/>
</dbReference>
<dbReference type="RefSeq" id="WP_136448382.1">
    <property type="nucleotide sequence ID" value="NZ_SSXH01000301.1"/>
</dbReference>
<dbReference type="InterPro" id="IPR033469">
    <property type="entry name" value="CYTH-like_dom_sf"/>
</dbReference>
<evidence type="ECO:0000259" key="1">
    <source>
        <dbReference type="PROSITE" id="PS51707"/>
    </source>
</evidence>
<dbReference type="OrthoDB" id="9777271at2"/>
<dbReference type="Pfam" id="PF01928">
    <property type="entry name" value="CYTH"/>
    <property type="match status" value="1"/>
</dbReference>
<dbReference type="CDD" id="cd07374">
    <property type="entry name" value="CYTH-like_Pase"/>
    <property type="match status" value="1"/>
</dbReference>
<organism evidence="3 4">
    <name type="scientific">Candidatus Frankia alpina</name>
    <dbReference type="NCBI Taxonomy" id="2699483"/>
    <lineage>
        <taxon>Bacteria</taxon>
        <taxon>Bacillati</taxon>
        <taxon>Actinomycetota</taxon>
        <taxon>Actinomycetes</taxon>
        <taxon>Frankiales</taxon>
        <taxon>Frankiaceae</taxon>
        <taxon>Frankia</taxon>
    </lineage>
</organism>
<dbReference type="Pfam" id="PF05235">
    <property type="entry name" value="CHAD"/>
    <property type="match status" value="1"/>
</dbReference>